<dbReference type="OrthoDB" id="595476at2"/>
<dbReference type="Gene3D" id="3.30.2310.20">
    <property type="entry name" value="RelE-like"/>
    <property type="match status" value="1"/>
</dbReference>
<dbReference type="STRING" id="238.BBD35_06125"/>
<name>A0A1V3TVT5_ELIME</name>
<evidence type="ECO:0000313" key="2">
    <source>
        <dbReference type="EMBL" id="OOH93080.1"/>
    </source>
</evidence>
<sequence>MAFKVVISRNAETEISIAYDYYARFSKSAVMSFRKQLIYSYKKIQQNPFFEIRYLDIRALPIRKYPYILFFRVNELTKTVYILSVFCTHQNPEKYP</sequence>
<accession>A0A1V3TVT5</accession>
<protein>
    <submittedName>
        <fullName evidence="2">Plasmid stabilization system</fullName>
    </submittedName>
</protein>
<dbReference type="InterPro" id="IPR035093">
    <property type="entry name" value="RelE/ParE_toxin_dom_sf"/>
</dbReference>
<gene>
    <name evidence="2" type="ORF">BMF97_16510</name>
</gene>
<keyword evidence="1" id="KW-1277">Toxin-antitoxin system</keyword>
<comment type="caution">
    <text evidence="2">The sequence shown here is derived from an EMBL/GenBank/DDBJ whole genome shotgun (WGS) entry which is preliminary data.</text>
</comment>
<evidence type="ECO:0000313" key="3">
    <source>
        <dbReference type="Proteomes" id="UP000188947"/>
    </source>
</evidence>
<evidence type="ECO:0000256" key="1">
    <source>
        <dbReference type="ARBA" id="ARBA00022649"/>
    </source>
</evidence>
<dbReference type="InterPro" id="IPR007712">
    <property type="entry name" value="RelE/ParE_toxin"/>
</dbReference>
<keyword evidence="3" id="KW-1185">Reference proteome</keyword>
<dbReference type="Pfam" id="PF05016">
    <property type="entry name" value="ParE_toxin"/>
    <property type="match status" value="1"/>
</dbReference>
<organism evidence="2 3">
    <name type="scientific">Elizabethkingia meningoseptica</name>
    <name type="common">Chryseobacterium meningosepticum</name>
    <dbReference type="NCBI Taxonomy" id="238"/>
    <lineage>
        <taxon>Bacteria</taxon>
        <taxon>Pseudomonadati</taxon>
        <taxon>Bacteroidota</taxon>
        <taxon>Flavobacteriia</taxon>
        <taxon>Flavobacteriales</taxon>
        <taxon>Weeksellaceae</taxon>
        <taxon>Elizabethkingia</taxon>
    </lineage>
</organism>
<dbReference type="eggNOG" id="COG3668">
    <property type="taxonomic scope" value="Bacteria"/>
</dbReference>
<dbReference type="RefSeq" id="WP_069215119.1">
    <property type="nucleotide sequence ID" value="NZ_CP016378.1"/>
</dbReference>
<dbReference type="Proteomes" id="UP000188947">
    <property type="component" value="Unassembled WGS sequence"/>
</dbReference>
<dbReference type="AlphaFoldDB" id="A0A1V3TVT5"/>
<dbReference type="EMBL" id="MPOG01000019">
    <property type="protein sequence ID" value="OOH93080.1"/>
    <property type="molecule type" value="Genomic_DNA"/>
</dbReference>
<proteinExistence type="predicted"/>
<reference evidence="2 3" key="1">
    <citation type="submission" date="2016-11" db="EMBL/GenBank/DDBJ databases">
        <title>Genome sequence and comparative genomic analysis of clinical strain Elizabethkingia meningoseptica 61421 PRCM.</title>
        <authorList>
            <person name="Wang M."/>
            <person name="Hu S."/>
            <person name="Cao L."/>
            <person name="Jiang T."/>
            <person name="Zhou Y."/>
            <person name="Ming D."/>
        </authorList>
    </citation>
    <scope>NUCLEOTIDE SEQUENCE [LARGE SCALE GENOMIC DNA]</scope>
    <source>
        <strain evidence="2 3">61421 PRCM</strain>
    </source>
</reference>